<evidence type="ECO:0000313" key="6">
    <source>
        <dbReference type="Proteomes" id="UP000327468"/>
    </source>
</evidence>
<evidence type="ECO:0008006" key="7">
    <source>
        <dbReference type="Google" id="ProtNLM"/>
    </source>
</evidence>
<dbReference type="Gene3D" id="3.80.10.10">
    <property type="entry name" value="Ribonuclease Inhibitor"/>
    <property type="match status" value="1"/>
</dbReference>
<dbReference type="InterPro" id="IPR032675">
    <property type="entry name" value="LRR_dom_sf"/>
</dbReference>
<dbReference type="SUPFAM" id="SSF52047">
    <property type="entry name" value="RNI-like"/>
    <property type="match status" value="1"/>
</dbReference>
<proteinExistence type="predicted"/>
<evidence type="ECO:0000256" key="3">
    <source>
        <dbReference type="ARBA" id="ARBA00023054"/>
    </source>
</evidence>
<dbReference type="InterPro" id="IPR052116">
    <property type="entry name" value="Centro_Cilium_Assembly"/>
</dbReference>
<keyword evidence="3" id="KW-0175">Coiled coil</keyword>
<keyword evidence="4" id="KW-0206">Cytoskeleton</keyword>
<dbReference type="AlphaFoldDB" id="A0A5N5MJS4"/>
<keyword evidence="6" id="KW-1185">Reference proteome</keyword>
<organism evidence="5 6">
    <name type="scientific">Pangasianodon hypophthalmus</name>
    <name type="common">Striped catfish</name>
    <name type="synonym">Helicophagus hypophthalmus</name>
    <dbReference type="NCBI Taxonomy" id="310915"/>
    <lineage>
        <taxon>Eukaryota</taxon>
        <taxon>Metazoa</taxon>
        <taxon>Chordata</taxon>
        <taxon>Craniata</taxon>
        <taxon>Vertebrata</taxon>
        <taxon>Euteleostomi</taxon>
        <taxon>Actinopterygii</taxon>
        <taxon>Neopterygii</taxon>
        <taxon>Teleostei</taxon>
        <taxon>Ostariophysi</taxon>
        <taxon>Siluriformes</taxon>
        <taxon>Pangasiidae</taxon>
        <taxon>Pangasianodon</taxon>
    </lineage>
</organism>
<reference evidence="5 6" key="1">
    <citation type="submission" date="2019-06" db="EMBL/GenBank/DDBJ databases">
        <title>A chromosome-scale genome assembly of the striped catfish, Pangasianodon hypophthalmus.</title>
        <authorList>
            <person name="Wen M."/>
            <person name="Zahm M."/>
            <person name="Roques C."/>
            <person name="Cabau C."/>
            <person name="Klopp C."/>
            <person name="Donnadieu C."/>
            <person name="Jouanno E."/>
            <person name="Avarre J.-C."/>
            <person name="Campet M."/>
            <person name="Ha T.T.T."/>
            <person name="Dugue R."/>
            <person name="Lampietro C."/>
            <person name="Louis A."/>
            <person name="Herpin A."/>
            <person name="Echchiki A."/>
            <person name="Berthelot C."/>
            <person name="Parey E."/>
            <person name="Roest-Crollius H."/>
            <person name="Braasch I."/>
            <person name="Postlethwait J."/>
            <person name="Bobe J."/>
            <person name="Montfort J."/>
            <person name="Bouchez O."/>
            <person name="Begum T."/>
            <person name="Schartl M."/>
            <person name="Guiguen Y."/>
        </authorList>
    </citation>
    <scope>NUCLEOTIDE SEQUENCE [LARGE SCALE GENOMIC DNA]</scope>
    <source>
        <strain evidence="5 6">Indonesia</strain>
        <tissue evidence="5">Blood</tissue>
    </source>
</reference>
<dbReference type="PANTHER" id="PTHR23170:SF3">
    <property type="entry name" value="LEUCINE-RICH REPEAT-CONTAINING PROTEIN 45"/>
    <property type="match status" value="1"/>
</dbReference>
<protein>
    <recommendedName>
        <fullName evidence="7">Leucine-rich repeat-containing protein 45</fullName>
    </recommendedName>
</protein>
<dbReference type="PANTHER" id="PTHR23170">
    <property type="entry name" value="NY-REN-58 ANTIGEN"/>
    <property type="match status" value="1"/>
</dbReference>
<accession>A0A5N5MJS4</accession>
<evidence type="ECO:0000256" key="1">
    <source>
        <dbReference type="ARBA" id="ARBA00004300"/>
    </source>
</evidence>
<gene>
    <name evidence="5" type="ORF">PHYPO_G00031940</name>
</gene>
<dbReference type="SMART" id="SM00368">
    <property type="entry name" value="LRR_RI"/>
    <property type="match status" value="4"/>
</dbReference>
<dbReference type="EMBL" id="VFJC01000013">
    <property type="protein sequence ID" value="KAB5555284.1"/>
    <property type="molecule type" value="Genomic_DNA"/>
</dbReference>
<dbReference type="InterPro" id="IPR001611">
    <property type="entry name" value="Leu-rich_rpt"/>
</dbReference>
<name>A0A5N5MJS4_PANHP</name>
<dbReference type="GO" id="GO:0005886">
    <property type="term" value="C:plasma membrane"/>
    <property type="evidence" value="ECO:0007669"/>
    <property type="project" value="TreeGrafter"/>
</dbReference>
<evidence type="ECO:0000256" key="2">
    <source>
        <dbReference type="ARBA" id="ARBA00022490"/>
    </source>
</evidence>
<comment type="subcellular location">
    <subcellularLocation>
        <location evidence="1">Cytoplasm</location>
        <location evidence="1">Cytoskeleton</location>
        <location evidence="1">Microtubule organizing center</location>
        <location evidence="1">Centrosome</location>
    </subcellularLocation>
</comment>
<evidence type="ECO:0000313" key="5">
    <source>
        <dbReference type="EMBL" id="KAB5555284.1"/>
    </source>
</evidence>
<comment type="caution">
    <text evidence="5">The sequence shown here is derived from an EMBL/GenBank/DDBJ whole genome shotgun (WGS) entry which is preliminary data.</text>
</comment>
<dbReference type="Proteomes" id="UP000327468">
    <property type="component" value="Chromosome 12"/>
</dbReference>
<dbReference type="GO" id="GO:0005813">
    <property type="term" value="C:centrosome"/>
    <property type="evidence" value="ECO:0007669"/>
    <property type="project" value="UniProtKB-SubCell"/>
</dbReference>
<evidence type="ECO:0000256" key="4">
    <source>
        <dbReference type="ARBA" id="ARBA00023212"/>
    </source>
</evidence>
<keyword evidence="2" id="KW-0963">Cytoplasm</keyword>
<dbReference type="Pfam" id="PF13516">
    <property type="entry name" value="LRR_6"/>
    <property type="match status" value="2"/>
</dbReference>
<sequence>MRQPRRLSCSEEDFRAYQRLCKEAGVEPQESVLAQLQEVRAAAGGTKLDLSGQSLTVESCSMLGKTLQKDTLFTELILSDCMLSEEGTKLLLKGLCSNTTVKLLDLKGNNLRGAGAEALGKLLVRNKTLQRLVLEWNALGMWEEGFSVFCEGLASNGSLIQLDLRNNQINHQGAAEIALALKGTRSCESLTCGGITLACWAAALC</sequence>